<dbReference type="InterPro" id="IPR010730">
    <property type="entry name" value="HET"/>
</dbReference>
<reference evidence="2" key="1">
    <citation type="submission" date="2015-01" db="EMBL/GenBank/DDBJ databases">
        <authorList>
            <person name="Durling Mikael"/>
        </authorList>
    </citation>
    <scope>NUCLEOTIDE SEQUENCE</scope>
</reference>
<name>A0A0B7KJP5_BIOOC</name>
<protein>
    <recommendedName>
        <fullName evidence="1">Heterokaryon incompatibility domain-containing protein</fullName>
    </recommendedName>
</protein>
<organism evidence="2">
    <name type="scientific">Bionectria ochroleuca</name>
    <name type="common">Gliocladium roseum</name>
    <dbReference type="NCBI Taxonomy" id="29856"/>
    <lineage>
        <taxon>Eukaryota</taxon>
        <taxon>Fungi</taxon>
        <taxon>Dikarya</taxon>
        <taxon>Ascomycota</taxon>
        <taxon>Pezizomycotina</taxon>
        <taxon>Sordariomycetes</taxon>
        <taxon>Hypocreomycetidae</taxon>
        <taxon>Hypocreales</taxon>
        <taxon>Bionectriaceae</taxon>
        <taxon>Clonostachys</taxon>
    </lineage>
</organism>
<dbReference type="PANTHER" id="PTHR33112">
    <property type="entry name" value="DOMAIN PROTEIN, PUTATIVE-RELATED"/>
    <property type="match status" value="1"/>
</dbReference>
<proteinExistence type="predicted"/>
<feature type="domain" description="Heterokaryon incompatibility" evidence="1">
    <location>
        <begin position="213"/>
        <end position="358"/>
    </location>
</feature>
<dbReference type="EMBL" id="CDPU01000096">
    <property type="protein sequence ID" value="CEO57349.1"/>
    <property type="molecule type" value="Genomic_DNA"/>
</dbReference>
<accession>A0A0B7KJP5</accession>
<evidence type="ECO:0000259" key="1">
    <source>
        <dbReference type="Pfam" id="PF06985"/>
    </source>
</evidence>
<gene>
    <name evidence="2" type="ORF">BN869_000013407_1</name>
</gene>
<dbReference type="AlphaFoldDB" id="A0A0B7KJP5"/>
<dbReference type="Pfam" id="PF06985">
    <property type="entry name" value="HET"/>
    <property type="match status" value="1"/>
</dbReference>
<sequence>MLHLCVICQNIAFQPLAELSLKLHPTVEFGGTSHTPAKDWPTNTYYLHYPTRQQLQESKKTCHLCALLSESLQIESIARPNFLDCDPQQIFLTLKSGIPHAKDPKLAEHIITVWAGHDSGDVLAKVYQQGSSEPAEWCKMYDPLRHEERNDTTGSPNMIRLAKNWLQICRDTHFCQSNDDKPPFLPTRVVDVGLKDDDAPRIHNAEPGQRHHYITLSYCWGDQRKIKFLKSLKENIVQHTRSLPATLHATLRDALSCTRALGFRYIWIDALCIIQDDAADIGREISQMGHIYRNSSLTIGAGNGSDVTSGLFVERDSFLFRPCFLTMRLNGQKNRAYIHRFPHQYLIPLETRLWVVQEQILSQRTLVFLSDHVEWRCRETHIPENIPSGFLSRRRGSNISDLQAIIGQSTRGEMRFPYDQWYTAVSALSARNATFLTDQLPAMAGVASLLHENFGLTDPAKYVAGLWKDDIVAGLIWLRRRALPSQRTSDDSYIAPTWSWAANPVGPVSFPTAERWGHEPRWDLRQLEQMVAIQTINMEPENVADNPFGKVSPGGCIQITGKLREAVTGPVKKEYRFESELRALYTGGNGSIAGVFDTVNGTEEPQIVGLVSFDSLEEREALPKIECLPLLKFPSGYSSEESPCTMICLALRKVNGQYQRVGLIGLFRMHRIVEIRNGLEREDIWDYTPDDIYWDDETWDETPERTISLF</sequence>
<dbReference type="PANTHER" id="PTHR33112:SF16">
    <property type="entry name" value="HETEROKARYON INCOMPATIBILITY DOMAIN-CONTAINING PROTEIN"/>
    <property type="match status" value="1"/>
</dbReference>
<evidence type="ECO:0000313" key="2">
    <source>
        <dbReference type="EMBL" id="CEO57349.1"/>
    </source>
</evidence>